<reference evidence="1 2" key="1">
    <citation type="submission" date="2015-10" db="EMBL/GenBank/DDBJ databases">
        <title>Pseudomonas putida clinical strains.</title>
        <authorList>
            <person name="Molina L."/>
            <person name="Udaondo Z."/>
        </authorList>
    </citation>
    <scope>NUCLEOTIDE SEQUENCE [LARGE SCALE GENOMIC DNA]</scope>
    <source>
        <strain evidence="1 2">HB13667</strain>
    </source>
</reference>
<dbReference type="EMBL" id="LKKS01000026">
    <property type="protein sequence ID" value="KPM67820.1"/>
    <property type="molecule type" value="Genomic_DNA"/>
</dbReference>
<proteinExistence type="predicted"/>
<organism evidence="1 2">
    <name type="scientific">Pseudomonas putida</name>
    <name type="common">Arthrobacter siderocapsulatus</name>
    <dbReference type="NCBI Taxonomy" id="303"/>
    <lineage>
        <taxon>Bacteria</taxon>
        <taxon>Pseudomonadati</taxon>
        <taxon>Pseudomonadota</taxon>
        <taxon>Gammaproteobacteria</taxon>
        <taxon>Pseudomonadales</taxon>
        <taxon>Pseudomonadaceae</taxon>
        <taxon>Pseudomonas</taxon>
    </lineage>
</organism>
<evidence type="ECO:0000313" key="1">
    <source>
        <dbReference type="EMBL" id="KPM67820.1"/>
    </source>
</evidence>
<evidence type="ECO:0000313" key="2">
    <source>
        <dbReference type="Proteomes" id="UP000050437"/>
    </source>
</evidence>
<protein>
    <submittedName>
        <fullName evidence="1">Uncharacterized protein</fullName>
    </submittedName>
</protein>
<sequence>MGFTGLRARLKLKFFTQLLQMKLMLASNAIKRFLIQEYRATASHLLIISVRRSFFRIGSSTTSHLVHLSVCQLLSQVDCRRQSASFAPCMLATDLQGRLLMAFRCRPAKGLELVISDGLKAMFGHQLEALQLRSNYPFSLGLVVQLQRFHSLAVQGVVRHEHLAQISFHDHSLSP</sequence>
<dbReference type="Proteomes" id="UP000050437">
    <property type="component" value="Unassembled WGS sequence"/>
</dbReference>
<comment type="caution">
    <text evidence="1">The sequence shown here is derived from an EMBL/GenBank/DDBJ whole genome shotgun (WGS) entry which is preliminary data.</text>
</comment>
<gene>
    <name evidence="1" type="ORF">HB13667_04075</name>
</gene>
<dbReference type="AlphaFoldDB" id="A0A0N8HGS9"/>
<accession>A0A0N8HGS9</accession>
<name>A0A0N8HGS9_PSEPU</name>